<feature type="non-terminal residue" evidence="2">
    <location>
        <position position="1"/>
    </location>
</feature>
<feature type="region of interest" description="Disordered" evidence="1">
    <location>
        <begin position="62"/>
        <end position="94"/>
    </location>
</feature>
<proteinExistence type="predicted"/>
<protein>
    <submittedName>
        <fullName evidence="2">Uncharacterized protein</fullName>
    </submittedName>
</protein>
<sequence length="335" mass="35432">PLRLARYGVPISQTGAAGLAAAGIKPPVIAPAASKPDLVTDAVEPREHNQLEAAFDGPALASSAAESPAALDAGPSRHPSAEEDVPGRQHPEEQALEPDEAALIEAVYAQAVRDFVVSHGDYPNARQFALWLHDRYGVRTAEGGLLSEAELRPYLREMRHREGESLVEESLGVGEWPEAVVASEEVGQLQASVMSDVADPWGGVADPTTPMSDPVQEPVPSYAEPVSSAMADIADGRFAESLDRPSEVTTTAPVAQTSVMADGAVGESRWDAAVTDSGAATARVPEQQAQEPELDAEQQRIQQVADWLAEAEDRVGLLHDRVTAGFMKSGLRVGS</sequence>
<evidence type="ECO:0000313" key="3">
    <source>
        <dbReference type="Proteomes" id="UP001611548"/>
    </source>
</evidence>
<comment type="caution">
    <text evidence="2">The sequence shown here is derived from an EMBL/GenBank/DDBJ whole genome shotgun (WGS) entry which is preliminary data.</text>
</comment>
<dbReference type="EMBL" id="JBIRWE010000028">
    <property type="protein sequence ID" value="MFI1967489.1"/>
    <property type="molecule type" value="Genomic_DNA"/>
</dbReference>
<accession>A0ABW7UY23</accession>
<organism evidence="2 3">
    <name type="scientific">Streptomyces pathocidini</name>
    <dbReference type="NCBI Taxonomy" id="1650571"/>
    <lineage>
        <taxon>Bacteria</taxon>
        <taxon>Bacillati</taxon>
        <taxon>Actinomycetota</taxon>
        <taxon>Actinomycetes</taxon>
        <taxon>Kitasatosporales</taxon>
        <taxon>Streptomycetaceae</taxon>
        <taxon>Streptomyces</taxon>
    </lineage>
</organism>
<reference evidence="2 3" key="1">
    <citation type="submission" date="2024-10" db="EMBL/GenBank/DDBJ databases">
        <title>The Natural Products Discovery Center: Release of the First 8490 Sequenced Strains for Exploring Actinobacteria Biosynthetic Diversity.</title>
        <authorList>
            <person name="Kalkreuter E."/>
            <person name="Kautsar S.A."/>
            <person name="Yang D."/>
            <person name="Bader C.D."/>
            <person name="Teijaro C.N."/>
            <person name="Fluegel L."/>
            <person name="Davis C.M."/>
            <person name="Simpson J.R."/>
            <person name="Lauterbach L."/>
            <person name="Steele A.D."/>
            <person name="Gui C."/>
            <person name="Meng S."/>
            <person name="Li G."/>
            <person name="Viehrig K."/>
            <person name="Ye F."/>
            <person name="Su P."/>
            <person name="Kiefer A.F."/>
            <person name="Nichols A."/>
            <person name="Cepeda A.J."/>
            <person name="Yan W."/>
            <person name="Fan B."/>
            <person name="Jiang Y."/>
            <person name="Adhikari A."/>
            <person name="Zheng C.-J."/>
            <person name="Schuster L."/>
            <person name="Cowan T.M."/>
            <person name="Smanski M.J."/>
            <person name="Chevrette M.G."/>
            <person name="De Carvalho L.P.S."/>
            <person name="Shen B."/>
        </authorList>
    </citation>
    <scope>NUCLEOTIDE SEQUENCE [LARGE SCALE GENOMIC DNA]</scope>
    <source>
        <strain evidence="2 3">NPDC020327</strain>
    </source>
</reference>
<feature type="compositionally biased region" description="Low complexity" evidence="1">
    <location>
        <begin position="62"/>
        <end position="74"/>
    </location>
</feature>
<evidence type="ECO:0000313" key="2">
    <source>
        <dbReference type="EMBL" id="MFI1967489.1"/>
    </source>
</evidence>
<name>A0ABW7UY23_9ACTN</name>
<dbReference type="Proteomes" id="UP001611548">
    <property type="component" value="Unassembled WGS sequence"/>
</dbReference>
<evidence type="ECO:0000256" key="1">
    <source>
        <dbReference type="SAM" id="MobiDB-lite"/>
    </source>
</evidence>
<feature type="compositionally biased region" description="Basic and acidic residues" evidence="1">
    <location>
        <begin position="79"/>
        <end position="93"/>
    </location>
</feature>
<keyword evidence="3" id="KW-1185">Reference proteome</keyword>
<gene>
    <name evidence="2" type="ORF">ACH429_25845</name>
</gene>